<comment type="caution">
    <text evidence="1">The sequence shown here is derived from an EMBL/GenBank/DDBJ whole genome shotgun (WGS) entry which is preliminary data.</text>
</comment>
<evidence type="ECO:0000313" key="2">
    <source>
        <dbReference type="Proteomes" id="UP001166286"/>
    </source>
</evidence>
<keyword evidence="2" id="KW-1185">Reference proteome</keyword>
<sequence>MAVFPPEVLAEICQHFENDKNTLRTLRLVNAFLAVEASRYLYKTLLVYQIDRSWKKLHFVSQCQHLTHYTEELELATLEYLPVYADFETWKLATLGARLVAQRYSSSLAGAAAVMSEADLYGSYCEWQDGEQNLLDVMTAAARGALSFRVVKFPNLHTIKSLGAHELWPSTPQGPTNRRARETAVLRSKNPDAGTCKRMSAHFCFALEVFRLSGTLGSNIVSLELHRYREILYGQTFSIPALRELQNLTLSFPSGPEEIIYSSMRGPWKLAHWLRDAQELKTLRILTQDLENWACHGYRDVVRLFQDAAWPKLRNIQFNEAFMTSKYLLPFLKKHLDKLESLCIEEPIVKKDDWQELADKIRVIFAATTCDLRLTDPHPAAEDELYLDDHDENNFCTTETHPYCNLYWEVRELDRDSLGDDSLGDDSLGDDSLAGDTL</sequence>
<dbReference type="Proteomes" id="UP001166286">
    <property type="component" value="Unassembled WGS sequence"/>
</dbReference>
<protein>
    <submittedName>
        <fullName evidence="1">Uncharacterized protein</fullName>
    </submittedName>
</protein>
<name>A0AA39V3N4_9LECA</name>
<gene>
    <name evidence="1" type="ORF">JMJ35_003279</name>
</gene>
<organism evidence="1 2">
    <name type="scientific">Cladonia borealis</name>
    <dbReference type="NCBI Taxonomy" id="184061"/>
    <lineage>
        <taxon>Eukaryota</taxon>
        <taxon>Fungi</taxon>
        <taxon>Dikarya</taxon>
        <taxon>Ascomycota</taxon>
        <taxon>Pezizomycotina</taxon>
        <taxon>Lecanoromycetes</taxon>
        <taxon>OSLEUM clade</taxon>
        <taxon>Lecanoromycetidae</taxon>
        <taxon>Lecanorales</taxon>
        <taxon>Lecanorineae</taxon>
        <taxon>Cladoniaceae</taxon>
        <taxon>Cladonia</taxon>
    </lineage>
</organism>
<proteinExistence type="predicted"/>
<dbReference type="AlphaFoldDB" id="A0AA39V3N4"/>
<reference evidence="1" key="1">
    <citation type="submission" date="2023-03" db="EMBL/GenBank/DDBJ databases">
        <title>Complete genome of Cladonia borealis.</title>
        <authorList>
            <person name="Park H."/>
        </authorList>
    </citation>
    <scope>NUCLEOTIDE SEQUENCE</scope>
    <source>
        <strain evidence="1">ANT050790</strain>
    </source>
</reference>
<dbReference type="EMBL" id="JAFEKC020000005">
    <property type="protein sequence ID" value="KAK0514662.1"/>
    <property type="molecule type" value="Genomic_DNA"/>
</dbReference>
<evidence type="ECO:0000313" key="1">
    <source>
        <dbReference type="EMBL" id="KAK0514662.1"/>
    </source>
</evidence>
<accession>A0AA39V3N4</accession>